<evidence type="ECO:0008006" key="3">
    <source>
        <dbReference type="Google" id="ProtNLM"/>
    </source>
</evidence>
<name>A0ABV8TCP7_9ACTN</name>
<gene>
    <name evidence="1" type="ORF">ACFPC0_10990</name>
</gene>
<protein>
    <recommendedName>
        <fullName evidence="3">Head-to-tail adaptor</fullName>
    </recommendedName>
</protein>
<reference evidence="2" key="1">
    <citation type="journal article" date="2019" name="Int. J. Syst. Evol. Microbiol.">
        <title>The Global Catalogue of Microorganisms (GCM) 10K type strain sequencing project: providing services to taxonomists for standard genome sequencing and annotation.</title>
        <authorList>
            <consortium name="The Broad Institute Genomics Platform"/>
            <consortium name="The Broad Institute Genome Sequencing Center for Infectious Disease"/>
            <person name="Wu L."/>
            <person name="Ma J."/>
        </authorList>
    </citation>
    <scope>NUCLEOTIDE SEQUENCE [LARGE SCALE GENOMIC DNA]</scope>
    <source>
        <strain evidence="2">PCU 347</strain>
    </source>
</reference>
<dbReference type="Proteomes" id="UP001595824">
    <property type="component" value="Unassembled WGS sequence"/>
</dbReference>
<evidence type="ECO:0000313" key="1">
    <source>
        <dbReference type="EMBL" id="MFC4328352.1"/>
    </source>
</evidence>
<comment type="caution">
    <text evidence="1">The sequence shown here is derived from an EMBL/GenBank/DDBJ whole genome shotgun (WGS) entry which is preliminary data.</text>
</comment>
<proteinExistence type="predicted"/>
<sequence>MPVINPTTPGPLHPDGSGPCAWPLDTTCAPGFPADPAEWTPQHVLAVEIATDLLWARTAGRFGLCPELIRPCRRACSPDRHGTGWLWDPRQGALNPYQDGRGRWFNFGCGCSRMDCSCKPPCSLRLPGPVNAVVEVRVDGQVLDPAEYRLIQRSGYADLLRKGGEAGECWPTCQDLEKDFTEPGTFSVLYLRGRAVPAAGMRALGSLAGEIYKQCTGAKGCRLPERVQTVTREGVTYDMFDPGEWLEKGFTGLRDVDTWIATVNPNSLRQPSAVFSLDLDPAPWGQRGVQQ</sequence>
<organism evidence="1 2">
    <name type="scientific">Streptomyces andamanensis</name>
    <dbReference type="NCBI Taxonomy" id="1565035"/>
    <lineage>
        <taxon>Bacteria</taxon>
        <taxon>Bacillati</taxon>
        <taxon>Actinomycetota</taxon>
        <taxon>Actinomycetes</taxon>
        <taxon>Kitasatosporales</taxon>
        <taxon>Streptomycetaceae</taxon>
        <taxon>Streptomyces</taxon>
    </lineage>
</organism>
<dbReference type="RefSeq" id="WP_381738543.1">
    <property type="nucleotide sequence ID" value="NZ_JBHSDP010000011.1"/>
</dbReference>
<keyword evidence="2" id="KW-1185">Reference proteome</keyword>
<evidence type="ECO:0000313" key="2">
    <source>
        <dbReference type="Proteomes" id="UP001595824"/>
    </source>
</evidence>
<dbReference type="EMBL" id="JBHSDP010000011">
    <property type="protein sequence ID" value="MFC4328352.1"/>
    <property type="molecule type" value="Genomic_DNA"/>
</dbReference>
<accession>A0ABV8TCP7</accession>